<organism evidence="2 3">
    <name type="scientific">Actinospica durhamensis</name>
    <dbReference type="NCBI Taxonomy" id="1508375"/>
    <lineage>
        <taxon>Bacteria</taxon>
        <taxon>Bacillati</taxon>
        <taxon>Actinomycetota</taxon>
        <taxon>Actinomycetes</taxon>
        <taxon>Catenulisporales</taxon>
        <taxon>Actinospicaceae</taxon>
        <taxon>Actinospica</taxon>
    </lineage>
</organism>
<dbReference type="Pfam" id="PF00561">
    <property type="entry name" value="Abhydrolase_1"/>
    <property type="match status" value="1"/>
</dbReference>
<dbReference type="Proteomes" id="UP000675781">
    <property type="component" value="Unassembled WGS sequence"/>
</dbReference>
<dbReference type="PANTHER" id="PTHR43433:SF5">
    <property type="entry name" value="AB HYDROLASE-1 DOMAIN-CONTAINING PROTEIN"/>
    <property type="match status" value="1"/>
</dbReference>
<comment type="caution">
    <text evidence="2">The sequence shown here is derived from an EMBL/GenBank/DDBJ whole genome shotgun (WGS) entry which is preliminary data.</text>
</comment>
<dbReference type="RefSeq" id="WP_212533212.1">
    <property type="nucleotide sequence ID" value="NZ_JAGSOG010000327.1"/>
</dbReference>
<dbReference type="PANTHER" id="PTHR43433">
    <property type="entry name" value="HYDROLASE, ALPHA/BETA FOLD FAMILY PROTEIN"/>
    <property type="match status" value="1"/>
</dbReference>
<evidence type="ECO:0000313" key="3">
    <source>
        <dbReference type="Proteomes" id="UP000675781"/>
    </source>
</evidence>
<feature type="domain" description="AB hydrolase-1" evidence="1">
    <location>
        <begin position="27"/>
        <end position="271"/>
    </location>
</feature>
<name>A0A941EYK1_9ACTN</name>
<dbReference type="GO" id="GO:0046503">
    <property type="term" value="P:glycerolipid catabolic process"/>
    <property type="evidence" value="ECO:0007669"/>
    <property type="project" value="TreeGrafter"/>
</dbReference>
<dbReference type="AlphaFoldDB" id="A0A941EYK1"/>
<dbReference type="SUPFAM" id="SSF53474">
    <property type="entry name" value="alpha/beta-Hydrolases"/>
    <property type="match status" value="1"/>
</dbReference>
<dbReference type="EMBL" id="JAGSOG010000327">
    <property type="protein sequence ID" value="MBR7838762.1"/>
    <property type="molecule type" value="Genomic_DNA"/>
</dbReference>
<dbReference type="InterPro" id="IPR050471">
    <property type="entry name" value="AB_hydrolase"/>
</dbReference>
<reference evidence="2" key="1">
    <citation type="submission" date="2021-04" db="EMBL/GenBank/DDBJ databases">
        <title>Genome based classification of Actinospica acidithermotolerans sp. nov., an actinobacterium isolated from an Indonesian hot spring.</title>
        <authorList>
            <person name="Kusuma A.B."/>
            <person name="Putra K.E."/>
            <person name="Nafisah S."/>
            <person name="Loh J."/>
            <person name="Nouioui I."/>
            <person name="Goodfellow M."/>
        </authorList>
    </citation>
    <scope>NUCLEOTIDE SEQUENCE</scope>
    <source>
        <strain evidence="2">CSCA 57</strain>
    </source>
</reference>
<dbReference type="InterPro" id="IPR029058">
    <property type="entry name" value="AB_hydrolase_fold"/>
</dbReference>
<protein>
    <submittedName>
        <fullName evidence="2">Alpha/beta hydrolase</fullName>
    </submittedName>
</protein>
<gene>
    <name evidence="2" type="ORF">KDL01_36175</name>
</gene>
<accession>A0A941EYK1</accession>
<dbReference type="Gene3D" id="3.40.50.1820">
    <property type="entry name" value="alpha/beta hydrolase"/>
    <property type="match status" value="1"/>
</dbReference>
<dbReference type="InterPro" id="IPR000073">
    <property type="entry name" value="AB_hydrolase_1"/>
</dbReference>
<keyword evidence="2" id="KW-0378">Hydrolase</keyword>
<evidence type="ECO:0000259" key="1">
    <source>
        <dbReference type="Pfam" id="PF00561"/>
    </source>
</evidence>
<proteinExistence type="predicted"/>
<evidence type="ECO:0000313" key="2">
    <source>
        <dbReference type="EMBL" id="MBR7838762.1"/>
    </source>
</evidence>
<keyword evidence="3" id="KW-1185">Reference proteome</keyword>
<dbReference type="GO" id="GO:0004806">
    <property type="term" value="F:triacylglycerol lipase activity"/>
    <property type="evidence" value="ECO:0007669"/>
    <property type="project" value="TreeGrafter"/>
</dbReference>
<sequence>MATARFARNGQVRLAFEAFGPPGGHPLLLIQGLDSPMQWWPDGFCAALAARGFAVVRYDLRDCGRSSRARPSARPGVPAYTAMDMIDDAAAVLDALGWSAAHVVGMSLGASVAVGLALRRPERVRSVVSLMGLPAGFHTRDVLPHLDLLGLARLGRLSTRQAADYAQDVAVQVSTARMLAARSQPFDEEWARRTAVRVRAAAPGDPATARRQLAALRADDGLLRHPESVSVPLLALAGAEDPLIRPQAARVLARSVPQGRALVLEGVGHEVPRRAWPLVTQEIERNAGRNLAGRHSLCGTWIP</sequence>